<feature type="binding site" evidence="5">
    <location>
        <begin position="766"/>
        <end position="769"/>
    </location>
    <ligand>
        <name>GTP</name>
        <dbReference type="ChEBI" id="CHEBI:37565"/>
    </ligand>
</feature>
<name>A0A813GG32_POLGL</name>
<keyword evidence="6" id="KW-0479">Metal-binding</keyword>
<dbReference type="Pfam" id="PF22784">
    <property type="entry name" value="PTP-SAK"/>
    <property type="match status" value="1"/>
</dbReference>
<keyword evidence="11" id="KW-1185">Reference proteome</keyword>
<keyword evidence="4 5" id="KW-0342">GTP-binding</keyword>
<dbReference type="SUPFAM" id="SSF56091">
    <property type="entry name" value="DNA ligase/mRNA capping enzyme, catalytic domain"/>
    <property type="match status" value="1"/>
</dbReference>
<dbReference type="InterPro" id="IPR003595">
    <property type="entry name" value="Tyr_Pase_cat"/>
</dbReference>
<dbReference type="Gene3D" id="3.40.50.300">
    <property type="entry name" value="P-loop containing nucleotide triphosphate hydrolases"/>
    <property type="match status" value="2"/>
</dbReference>
<evidence type="ECO:0000256" key="7">
    <source>
        <dbReference type="SAM" id="MobiDB-lite"/>
    </source>
</evidence>
<feature type="binding site" evidence="5">
    <location>
        <begin position="661"/>
        <end position="668"/>
    </location>
    <ligand>
        <name>GTP</name>
        <dbReference type="ChEBI" id="CHEBI:37565"/>
    </ligand>
</feature>
<feature type="compositionally biased region" description="Low complexity" evidence="7">
    <location>
        <begin position="497"/>
        <end position="540"/>
    </location>
</feature>
<comment type="similarity">
    <text evidence="1">Belongs to the small GTPase superfamily. Arf family.</text>
</comment>
<dbReference type="Gene3D" id="3.90.190.10">
    <property type="entry name" value="Protein tyrosine phosphatase superfamily"/>
    <property type="match status" value="1"/>
</dbReference>
<dbReference type="SMART" id="SM00177">
    <property type="entry name" value="ARF"/>
    <property type="match status" value="1"/>
</dbReference>
<dbReference type="InterPro" id="IPR000387">
    <property type="entry name" value="Tyr_Pase_dom"/>
</dbReference>
<dbReference type="GO" id="GO:0004725">
    <property type="term" value="F:protein tyrosine phosphatase activity"/>
    <property type="evidence" value="ECO:0007669"/>
    <property type="project" value="InterPro"/>
</dbReference>
<dbReference type="GO" id="GO:0030010">
    <property type="term" value="P:establishment of cell polarity"/>
    <property type="evidence" value="ECO:0007669"/>
    <property type="project" value="UniProtKB-ARBA"/>
</dbReference>
<dbReference type="Pfam" id="PF00025">
    <property type="entry name" value="Arf"/>
    <property type="match status" value="1"/>
</dbReference>
<dbReference type="SUPFAM" id="SSF52799">
    <property type="entry name" value="(Phosphotyrosine protein) phosphatases II"/>
    <property type="match status" value="1"/>
</dbReference>
<dbReference type="InterPro" id="IPR006689">
    <property type="entry name" value="Small_GTPase_ARF/SAR"/>
</dbReference>
<dbReference type="InterPro" id="IPR027417">
    <property type="entry name" value="P-loop_NTPase"/>
</dbReference>
<dbReference type="EMBL" id="CAJNNV010028114">
    <property type="protein sequence ID" value="CAE8623097.1"/>
    <property type="molecule type" value="Genomic_DNA"/>
</dbReference>
<dbReference type="GO" id="GO:0003924">
    <property type="term" value="F:GTPase activity"/>
    <property type="evidence" value="ECO:0007669"/>
    <property type="project" value="InterPro"/>
</dbReference>
<dbReference type="PROSITE" id="PS51417">
    <property type="entry name" value="ARF"/>
    <property type="match status" value="1"/>
</dbReference>
<dbReference type="FunFam" id="3.40.50.300:FF:000412">
    <property type="entry name" value="ADP-ribosylation factor 1"/>
    <property type="match status" value="1"/>
</dbReference>
<dbReference type="PROSITE" id="PS50055">
    <property type="entry name" value="TYR_PHOSPHATASE_PTP"/>
    <property type="match status" value="1"/>
</dbReference>
<dbReference type="Pfam" id="PF09414">
    <property type="entry name" value="RNA_ligase"/>
    <property type="match status" value="1"/>
</dbReference>
<reference evidence="10" key="1">
    <citation type="submission" date="2021-02" db="EMBL/GenBank/DDBJ databases">
        <authorList>
            <person name="Dougan E. K."/>
            <person name="Rhodes N."/>
            <person name="Thang M."/>
            <person name="Chan C."/>
        </authorList>
    </citation>
    <scope>NUCLEOTIDE SEQUENCE</scope>
</reference>
<sequence length="941" mass="102545">MELSTTYPEQSHLLASVAGSSVAGEAFAAEAKGNYPKTPHLPFSPDVNSDDSKLADCGTLLAAGEVVVTEKLDGGNCCIKGGQVYSRTHSQPATHESFSAVKTLAAEFAASLGEVELYGENLQAIHSIEYGNLASYFYVFAARRQGTWLSWDEVERVASDHGLQLVPLVFRGSFASAEQLQRSFEAWAKEPSAVGSSVTPEGFVVRHAGQIAADKFRDCVGKYVRAGHIQTDDSWRRRWKKATLGPALHPRALRLLEDPLYAKLKDPRQRHMVKVSCLGREVPLPRNFSFIVEDVAVSSTPKNREQIIAMASLGITLVVTLTEETPLPADWFHGTGVHNLFVPVENYHPPSLNQADSILDDFARVIQSQSKVMVHCGGGKGRAGTVAACMLLRYGINGVGAALQLEQASDGGATCHCHMQSDEVITYLREARPGSVETKHQELFIREYASVLWRRAAEAPGPLPVLQRQLSRQRSQIEEDSLVQAELFDGSQLAFPSSNSNNNSNNNNNNNNNKNTNNNSNNHNNFSSSCAAASGSAPSSGPGFVPPERRKAPAAASRAEKDAARLQKEAQKRGPRYAMLVGLSGAGKSTFARRLEAAGSWVRANQDDHGRKGCVEILQKAVPLVRQGTRRLVLDRCNSTRAERKEWLDTLGGPAAKDVVGLDGAGKTCILYRLRLGAVVTTIPTAGFNVETLRHDDANLVCWDAGCNQALLRGLYTKYFETTAGVVFVVDSSASDRFSESRLLLETIIRNYGTQIGDAPFLVLANKQDLPTAVPVSDLIAELDLHKVLEGRRWLVEECSAFTGHGLHESLQVLVRMMRGEKTEVVRNPCAIALTLDVTQDEVDGIAVSCTNMAGDTVFTVAVADPRSYTVGHLRSALELQLGKRRDQVTLLSGSGRLFLASDDGQLFETMLCKGDEPEEERRYEGMFGRVRCLRSLARSA</sequence>
<protein>
    <recommendedName>
        <fullName evidence="12">Tyrosine specific protein phosphatases domain-containing protein</fullName>
    </recommendedName>
</protein>
<accession>A0A813GG32</accession>
<evidence type="ECO:0000256" key="1">
    <source>
        <dbReference type="ARBA" id="ARBA00010290"/>
    </source>
</evidence>
<evidence type="ECO:0000259" key="9">
    <source>
        <dbReference type="PROSITE" id="PS50056"/>
    </source>
</evidence>
<evidence type="ECO:0000313" key="11">
    <source>
        <dbReference type="Proteomes" id="UP000654075"/>
    </source>
</evidence>
<feature type="domain" description="Tyrosine-protein phosphatase" evidence="8">
    <location>
        <begin position="211"/>
        <end position="447"/>
    </location>
</feature>
<evidence type="ECO:0000313" key="10">
    <source>
        <dbReference type="EMBL" id="CAE8623097.1"/>
    </source>
</evidence>
<dbReference type="OrthoDB" id="438689at2759"/>
<evidence type="ECO:0000259" key="8">
    <source>
        <dbReference type="PROSITE" id="PS50055"/>
    </source>
</evidence>
<keyword evidence="2 5" id="KW-0547">Nucleotide-binding</keyword>
<comment type="caution">
    <text evidence="10">The sequence shown here is derived from an EMBL/GenBank/DDBJ whole genome shotgun (WGS) entry which is preliminary data.</text>
</comment>
<dbReference type="AlphaFoldDB" id="A0A813GG32"/>
<evidence type="ECO:0000256" key="2">
    <source>
        <dbReference type="ARBA" id="ARBA00022741"/>
    </source>
</evidence>
<keyword evidence="3" id="KW-0378">Hydrolase</keyword>
<feature type="compositionally biased region" description="Basic and acidic residues" evidence="7">
    <location>
        <begin position="558"/>
        <end position="572"/>
    </location>
</feature>
<keyword evidence="6" id="KW-0460">Magnesium</keyword>
<dbReference type="SMART" id="SM00178">
    <property type="entry name" value="SAR"/>
    <property type="match status" value="1"/>
</dbReference>
<dbReference type="InterPro" id="IPR029021">
    <property type="entry name" value="Prot-tyrosine_phosphatase-like"/>
</dbReference>
<dbReference type="InterPro" id="IPR021122">
    <property type="entry name" value="RNA_ligase_dom_REL/Rnl2"/>
</dbReference>
<evidence type="ECO:0000256" key="6">
    <source>
        <dbReference type="PIRSR" id="PIRSR606689-2"/>
    </source>
</evidence>
<dbReference type="Proteomes" id="UP000654075">
    <property type="component" value="Unassembled WGS sequence"/>
</dbReference>
<dbReference type="CDD" id="cd00878">
    <property type="entry name" value="Arf_Arl"/>
    <property type="match status" value="1"/>
</dbReference>
<evidence type="ECO:0000256" key="3">
    <source>
        <dbReference type="ARBA" id="ARBA00022801"/>
    </source>
</evidence>
<feature type="domain" description="Tyrosine specific protein phosphatases" evidence="9">
    <location>
        <begin position="356"/>
        <end position="443"/>
    </location>
</feature>
<proteinExistence type="inferred from homology"/>
<feature type="binding site" evidence="6">
    <location>
        <position position="685"/>
    </location>
    <ligand>
        <name>Mg(2+)</name>
        <dbReference type="ChEBI" id="CHEBI:18420"/>
    </ligand>
</feature>
<dbReference type="SMART" id="SM00404">
    <property type="entry name" value="PTPc_motif"/>
    <property type="match status" value="1"/>
</dbReference>
<dbReference type="InterPro" id="IPR052732">
    <property type="entry name" value="Cell-binding_unc_protein"/>
</dbReference>
<evidence type="ECO:0000256" key="4">
    <source>
        <dbReference type="ARBA" id="ARBA00023134"/>
    </source>
</evidence>
<gene>
    <name evidence="10" type="ORF">PGLA1383_LOCUS40410</name>
</gene>
<dbReference type="PANTHER" id="PTHR43883:SF1">
    <property type="entry name" value="GLUCONOKINASE"/>
    <property type="match status" value="1"/>
</dbReference>
<dbReference type="PANTHER" id="PTHR43883">
    <property type="entry name" value="SLR0207 PROTEIN"/>
    <property type="match status" value="1"/>
</dbReference>
<dbReference type="InterPro" id="IPR000242">
    <property type="entry name" value="PTP_cat"/>
</dbReference>
<dbReference type="PROSITE" id="PS50056">
    <property type="entry name" value="TYR_PHOSPHATASE_2"/>
    <property type="match status" value="1"/>
</dbReference>
<dbReference type="Gene3D" id="3.30.470.30">
    <property type="entry name" value="DNA ligase/mRNA capping enzyme"/>
    <property type="match status" value="1"/>
</dbReference>
<dbReference type="GO" id="GO:0005525">
    <property type="term" value="F:GTP binding"/>
    <property type="evidence" value="ECO:0007669"/>
    <property type="project" value="UniProtKB-KW"/>
</dbReference>
<evidence type="ECO:0000256" key="5">
    <source>
        <dbReference type="PIRSR" id="PIRSR606689-1"/>
    </source>
</evidence>
<dbReference type="GO" id="GO:0046872">
    <property type="term" value="F:metal ion binding"/>
    <property type="evidence" value="ECO:0007669"/>
    <property type="project" value="UniProtKB-KW"/>
</dbReference>
<evidence type="ECO:0008006" key="12">
    <source>
        <dbReference type="Google" id="ProtNLM"/>
    </source>
</evidence>
<feature type="region of interest" description="Disordered" evidence="7">
    <location>
        <begin position="493"/>
        <end position="572"/>
    </location>
</feature>
<dbReference type="SUPFAM" id="SSF52540">
    <property type="entry name" value="P-loop containing nucleoside triphosphate hydrolases"/>
    <property type="match status" value="2"/>
</dbReference>
<dbReference type="InterPro" id="IPR057023">
    <property type="entry name" value="PTP-SAK"/>
</dbReference>
<organism evidence="10 11">
    <name type="scientific">Polarella glacialis</name>
    <name type="common">Dinoflagellate</name>
    <dbReference type="NCBI Taxonomy" id="89957"/>
    <lineage>
        <taxon>Eukaryota</taxon>
        <taxon>Sar</taxon>
        <taxon>Alveolata</taxon>
        <taxon>Dinophyceae</taxon>
        <taxon>Suessiales</taxon>
        <taxon>Suessiaceae</taxon>
        <taxon>Polarella</taxon>
    </lineage>
</organism>
<feature type="binding site" evidence="6">
    <location>
        <position position="668"/>
    </location>
    <ligand>
        <name>Mg(2+)</name>
        <dbReference type="ChEBI" id="CHEBI:18420"/>
    </ligand>
</feature>